<evidence type="ECO:0008006" key="3">
    <source>
        <dbReference type="Google" id="ProtNLM"/>
    </source>
</evidence>
<protein>
    <recommendedName>
        <fullName evidence="3">TraB family protein</fullName>
    </recommendedName>
</protein>
<dbReference type="InterPro" id="IPR046345">
    <property type="entry name" value="TraB_PrgY-like"/>
</dbReference>
<reference evidence="1 2" key="1">
    <citation type="journal article" date="2021" name="Sci. Rep.">
        <title>The genome of the diatom Chaetoceros tenuissimus carries an ancient integrated fragment of an extant virus.</title>
        <authorList>
            <person name="Hongo Y."/>
            <person name="Kimura K."/>
            <person name="Takaki Y."/>
            <person name="Yoshida Y."/>
            <person name="Baba S."/>
            <person name="Kobayashi G."/>
            <person name="Nagasaki K."/>
            <person name="Hano T."/>
            <person name="Tomaru Y."/>
        </authorList>
    </citation>
    <scope>NUCLEOTIDE SEQUENCE [LARGE SCALE GENOMIC DNA]</scope>
    <source>
        <strain evidence="1 2">NIES-3715</strain>
    </source>
</reference>
<accession>A0AAD3H5Z2</accession>
<proteinExistence type="predicted"/>
<gene>
    <name evidence="1" type="ORF">CTEN210_07646</name>
</gene>
<evidence type="ECO:0000313" key="1">
    <source>
        <dbReference type="EMBL" id="GFH51169.1"/>
    </source>
</evidence>
<sequence length="289" mass="31862">MTSNKGVSSFSIVLPSQLQNAVQQGLLVEEPIPNLYVLGTVHIGSKSADEARVLIEAVRPTKVIVELPPSRLSRVRAKIKAKKEDKSNLSNSERVTFLRAIGMYPSLALAGWSKGGISGFLFSTSIVWPSLLKRSITGNEEEDELPRVNEFDATVEAGDKFDAEIIASDLEFDELIQSIVSSMTPISWMKIGTRLSLEAIGLLPTDPIRRKKGESLLAWEARRRSVSTARSSRTHGEISAPEIHNTLVVERDEKFAQLCLEALESNERVVCICGLVHLDGILEKLQDDK</sequence>
<dbReference type="PANTHER" id="PTHR21530:SF7">
    <property type="entry name" value="TRAB DOMAIN-CONTAINING PROTEIN"/>
    <property type="match status" value="1"/>
</dbReference>
<comment type="caution">
    <text evidence="1">The sequence shown here is derived from an EMBL/GenBank/DDBJ whole genome shotgun (WGS) entry which is preliminary data.</text>
</comment>
<dbReference type="Proteomes" id="UP001054902">
    <property type="component" value="Unassembled WGS sequence"/>
</dbReference>
<dbReference type="AlphaFoldDB" id="A0AAD3H5Z2"/>
<organism evidence="1 2">
    <name type="scientific">Chaetoceros tenuissimus</name>
    <dbReference type="NCBI Taxonomy" id="426638"/>
    <lineage>
        <taxon>Eukaryota</taxon>
        <taxon>Sar</taxon>
        <taxon>Stramenopiles</taxon>
        <taxon>Ochrophyta</taxon>
        <taxon>Bacillariophyta</taxon>
        <taxon>Coscinodiscophyceae</taxon>
        <taxon>Chaetocerotophycidae</taxon>
        <taxon>Chaetocerotales</taxon>
        <taxon>Chaetocerotaceae</taxon>
        <taxon>Chaetoceros</taxon>
    </lineage>
</organism>
<name>A0AAD3H5Z2_9STRA</name>
<evidence type="ECO:0000313" key="2">
    <source>
        <dbReference type="Proteomes" id="UP001054902"/>
    </source>
</evidence>
<dbReference type="EMBL" id="BLLK01000045">
    <property type="protein sequence ID" value="GFH51169.1"/>
    <property type="molecule type" value="Genomic_DNA"/>
</dbReference>
<keyword evidence="2" id="KW-1185">Reference proteome</keyword>
<dbReference type="PANTHER" id="PTHR21530">
    <property type="entry name" value="PHEROMONE SHUTDOWN PROTEIN"/>
    <property type="match status" value="1"/>
</dbReference>